<keyword evidence="1" id="KW-0472">Membrane</keyword>
<comment type="caution">
    <text evidence="2">The sequence shown here is derived from an EMBL/GenBank/DDBJ whole genome shotgun (WGS) entry which is preliminary data.</text>
</comment>
<feature type="transmembrane region" description="Helical" evidence="1">
    <location>
        <begin position="127"/>
        <end position="152"/>
    </location>
</feature>
<reference evidence="2" key="2">
    <citation type="submission" date="2022-12" db="EMBL/GenBank/DDBJ databases">
        <authorList>
            <person name="Dechsakulwatana C."/>
            <person name="Rungsihiranrut A."/>
            <person name="Muangchinda C."/>
            <person name="Ningthoujam R."/>
            <person name="Klankeo P."/>
            <person name="Pinyakong O."/>
        </authorList>
    </citation>
    <scope>NUCLEOTIDE SEQUENCE</scope>
    <source>
        <strain evidence="2">TL01-2</strain>
    </source>
</reference>
<keyword evidence="1" id="KW-0812">Transmembrane</keyword>
<organism evidence="2 3">
    <name type="scientific">Priestia aryabhattai</name>
    <name type="common">Bacillus aryabhattai</name>
    <dbReference type="NCBI Taxonomy" id="412384"/>
    <lineage>
        <taxon>Bacteria</taxon>
        <taxon>Bacillati</taxon>
        <taxon>Bacillota</taxon>
        <taxon>Bacilli</taxon>
        <taxon>Bacillales</taxon>
        <taxon>Bacillaceae</taxon>
        <taxon>Priestia</taxon>
    </lineage>
</organism>
<evidence type="ECO:0000313" key="3">
    <source>
        <dbReference type="Proteomes" id="UP001269400"/>
    </source>
</evidence>
<dbReference type="Proteomes" id="UP001269400">
    <property type="component" value="Unassembled WGS sequence"/>
</dbReference>
<feature type="transmembrane region" description="Helical" evidence="1">
    <location>
        <begin position="27"/>
        <end position="49"/>
    </location>
</feature>
<feature type="transmembrane region" description="Helical" evidence="1">
    <location>
        <begin position="86"/>
        <end position="107"/>
    </location>
</feature>
<dbReference type="EMBL" id="JAPTGD010000002">
    <property type="protein sequence ID" value="MDU9693410.1"/>
    <property type="molecule type" value="Genomic_DNA"/>
</dbReference>
<dbReference type="RefSeq" id="WP_316910638.1">
    <property type="nucleotide sequence ID" value="NZ_JAPTGD010000002.1"/>
</dbReference>
<proteinExistence type="predicted"/>
<gene>
    <name evidence="2" type="ORF">O0Q50_19745</name>
</gene>
<accession>A0AAX6NCL2</accession>
<evidence type="ECO:0000313" key="2">
    <source>
        <dbReference type="EMBL" id="MDU9693410.1"/>
    </source>
</evidence>
<keyword evidence="1" id="KW-1133">Transmembrane helix</keyword>
<evidence type="ECO:0000256" key="1">
    <source>
        <dbReference type="SAM" id="Phobius"/>
    </source>
</evidence>
<protein>
    <submittedName>
        <fullName evidence="2">Uncharacterized protein</fullName>
    </submittedName>
</protein>
<sequence length="162" mass="18019">MQVFRVVTDPFGKVIEIVEEGNGLFSYIGYLISAVIGMIVSGLIIAIAMDKIYEHRLDITNLFIAATVLIALLGRIKQIGYAKTLLFFYYLFISPLFVLVLYTGITYETGTFDHINTYSLSDSAPFLLYLFLAPVVCLYVGAVIGNILKLIAGIPKEKKLYS</sequence>
<reference evidence="2" key="1">
    <citation type="journal article" date="2022" name="J Environ Chem Eng">
        <title>Biodegradation of petroleum oil using a constructed nonpathogenic and heavy metal-tolerant bacterial consortium isolated from marine sponges.</title>
        <authorList>
            <person name="Dechsakulwatana C."/>
            <person name="Rungsihiranrut A."/>
            <person name="Muangchinda C."/>
            <person name="Ningthoujam R."/>
            <person name="Klankeo P."/>
            <person name="Pinyakong O."/>
        </authorList>
    </citation>
    <scope>NUCLEOTIDE SEQUENCE</scope>
    <source>
        <strain evidence="2">TL01-2</strain>
    </source>
</reference>
<feature type="transmembrane region" description="Helical" evidence="1">
    <location>
        <begin position="55"/>
        <end position="74"/>
    </location>
</feature>
<dbReference type="AlphaFoldDB" id="A0AAX6NCL2"/>
<name>A0AAX6NCL2_PRIAR</name>